<evidence type="ECO:0000313" key="2">
    <source>
        <dbReference type="EMBL" id="TFY58077.1"/>
    </source>
</evidence>
<gene>
    <name evidence="2" type="ORF">EVJ58_g6641</name>
</gene>
<organism evidence="2 3">
    <name type="scientific">Rhodofomes roseus</name>
    <dbReference type="NCBI Taxonomy" id="34475"/>
    <lineage>
        <taxon>Eukaryota</taxon>
        <taxon>Fungi</taxon>
        <taxon>Dikarya</taxon>
        <taxon>Basidiomycota</taxon>
        <taxon>Agaricomycotina</taxon>
        <taxon>Agaricomycetes</taxon>
        <taxon>Polyporales</taxon>
        <taxon>Rhodofomes</taxon>
    </lineage>
</organism>
<name>A0A4Y9Y925_9APHY</name>
<reference evidence="2 3" key="1">
    <citation type="submission" date="2019-01" db="EMBL/GenBank/DDBJ databases">
        <title>Genome sequencing of the rare red list fungi Fomitopsis rosea.</title>
        <authorList>
            <person name="Buettner E."/>
            <person name="Kellner H."/>
        </authorList>
    </citation>
    <scope>NUCLEOTIDE SEQUENCE [LARGE SCALE GENOMIC DNA]</scope>
    <source>
        <strain evidence="2 3">DSM 105464</strain>
    </source>
</reference>
<comment type="caution">
    <text evidence="2">The sequence shown here is derived from an EMBL/GenBank/DDBJ whole genome shotgun (WGS) entry which is preliminary data.</text>
</comment>
<dbReference type="AlphaFoldDB" id="A0A4Y9Y925"/>
<sequence>MYESPRTNRIRPMPCKSCNQMVDIESEGCDHASLRNQDYDDDDDDDDDAMEDDDEDDGEGEDDEDEMEVVGEAVESSRSALPQDESRNSEGVARAEGRALVHTGSVDICEQQNAFMREFRKQLAGDGDCTVLSVSQTWGDLPALCTQYHEELDAEPYDRTPTWRTSLPAVHRLHLQNVHPKLVHKLFIHCEFPKLNSLNLDYDIAGQPERTELLSVLLDAGRHLLPLLSTFHTENELHCPDWDVLKRFYVAIANVTEFTLQYWADSYNCPEWFDVLKEQWEYVRDHPWAHLQPYLPRLRLLVSHGPTGEKLRALLKLRKIINFPIREVYYVRGYILQYEIDHLGDQLDYFECDEEPTDELEHFNMLMRAVRSQPLVPP</sequence>
<feature type="compositionally biased region" description="Basic and acidic residues" evidence="1">
    <location>
        <begin position="84"/>
        <end position="94"/>
    </location>
</feature>
<dbReference type="EMBL" id="SEKV01000382">
    <property type="protein sequence ID" value="TFY58077.1"/>
    <property type="molecule type" value="Genomic_DNA"/>
</dbReference>
<evidence type="ECO:0000313" key="3">
    <source>
        <dbReference type="Proteomes" id="UP000298390"/>
    </source>
</evidence>
<dbReference type="Proteomes" id="UP000298390">
    <property type="component" value="Unassembled WGS sequence"/>
</dbReference>
<evidence type="ECO:0000256" key="1">
    <source>
        <dbReference type="SAM" id="MobiDB-lite"/>
    </source>
</evidence>
<feature type="region of interest" description="Disordered" evidence="1">
    <location>
        <begin position="29"/>
        <end position="94"/>
    </location>
</feature>
<proteinExistence type="predicted"/>
<accession>A0A4Y9Y925</accession>
<protein>
    <submittedName>
        <fullName evidence="2">Uncharacterized protein</fullName>
    </submittedName>
</protein>
<feature type="compositionally biased region" description="Acidic residues" evidence="1">
    <location>
        <begin position="39"/>
        <end position="69"/>
    </location>
</feature>